<name>A0ACB7SZ33_HYAAI</name>
<sequence length="100" mass="10676">MADTWMQCIVALVLCASSCGGRSADLTGTMAGLAPEYAKLIQERPHFGVYALINNVACAPCGCFSYRAVATQAGEQHIEDGAKKLQTDFSRAPPSRQPLK</sequence>
<evidence type="ECO:0000313" key="2">
    <source>
        <dbReference type="Proteomes" id="UP000821845"/>
    </source>
</evidence>
<evidence type="ECO:0000313" key="1">
    <source>
        <dbReference type="EMBL" id="KAH6938407.1"/>
    </source>
</evidence>
<dbReference type="Proteomes" id="UP000821845">
    <property type="component" value="Chromosome 2"/>
</dbReference>
<proteinExistence type="predicted"/>
<protein>
    <submittedName>
        <fullName evidence="1">Uncharacterized protein</fullName>
    </submittedName>
</protein>
<reference evidence="1" key="1">
    <citation type="submission" date="2020-05" db="EMBL/GenBank/DDBJ databases">
        <title>Large-scale comparative analyses of tick genomes elucidate their genetic diversity and vector capacities.</title>
        <authorList>
            <person name="Jia N."/>
            <person name="Wang J."/>
            <person name="Shi W."/>
            <person name="Du L."/>
            <person name="Sun Y."/>
            <person name="Zhan W."/>
            <person name="Jiang J."/>
            <person name="Wang Q."/>
            <person name="Zhang B."/>
            <person name="Ji P."/>
            <person name="Sakyi L.B."/>
            <person name="Cui X."/>
            <person name="Yuan T."/>
            <person name="Jiang B."/>
            <person name="Yang W."/>
            <person name="Lam T.T.-Y."/>
            <person name="Chang Q."/>
            <person name="Ding S."/>
            <person name="Wang X."/>
            <person name="Zhu J."/>
            <person name="Ruan X."/>
            <person name="Zhao L."/>
            <person name="Wei J."/>
            <person name="Que T."/>
            <person name="Du C."/>
            <person name="Cheng J."/>
            <person name="Dai P."/>
            <person name="Han X."/>
            <person name="Huang E."/>
            <person name="Gao Y."/>
            <person name="Liu J."/>
            <person name="Shao H."/>
            <person name="Ye R."/>
            <person name="Li L."/>
            <person name="Wei W."/>
            <person name="Wang X."/>
            <person name="Wang C."/>
            <person name="Yang T."/>
            <person name="Huo Q."/>
            <person name="Li W."/>
            <person name="Guo W."/>
            <person name="Chen H."/>
            <person name="Zhou L."/>
            <person name="Ni X."/>
            <person name="Tian J."/>
            <person name="Zhou Y."/>
            <person name="Sheng Y."/>
            <person name="Liu T."/>
            <person name="Pan Y."/>
            <person name="Xia L."/>
            <person name="Li J."/>
            <person name="Zhao F."/>
            <person name="Cao W."/>
        </authorList>
    </citation>
    <scope>NUCLEOTIDE SEQUENCE</scope>
    <source>
        <strain evidence="1">Hyas-2018</strain>
    </source>
</reference>
<gene>
    <name evidence="1" type="ORF">HPB50_009137</name>
</gene>
<keyword evidence="2" id="KW-1185">Reference proteome</keyword>
<organism evidence="1 2">
    <name type="scientific">Hyalomma asiaticum</name>
    <name type="common">Tick</name>
    <dbReference type="NCBI Taxonomy" id="266040"/>
    <lineage>
        <taxon>Eukaryota</taxon>
        <taxon>Metazoa</taxon>
        <taxon>Ecdysozoa</taxon>
        <taxon>Arthropoda</taxon>
        <taxon>Chelicerata</taxon>
        <taxon>Arachnida</taxon>
        <taxon>Acari</taxon>
        <taxon>Parasitiformes</taxon>
        <taxon>Ixodida</taxon>
        <taxon>Ixodoidea</taxon>
        <taxon>Ixodidae</taxon>
        <taxon>Hyalomminae</taxon>
        <taxon>Hyalomma</taxon>
    </lineage>
</organism>
<accession>A0ACB7SZ33</accession>
<dbReference type="EMBL" id="CM023482">
    <property type="protein sequence ID" value="KAH6938407.1"/>
    <property type="molecule type" value="Genomic_DNA"/>
</dbReference>
<comment type="caution">
    <text evidence="1">The sequence shown here is derived from an EMBL/GenBank/DDBJ whole genome shotgun (WGS) entry which is preliminary data.</text>
</comment>